<keyword evidence="2" id="KW-1185">Reference proteome</keyword>
<accession>U5NFD9</accession>
<gene>
    <name evidence="1" type="ORF">PRV_00840</name>
</gene>
<dbReference type="EMBL" id="CP006771">
    <property type="protein sequence ID" value="AGX88933.1"/>
    <property type="molecule type" value="Genomic_DNA"/>
</dbReference>
<dbReference type="HOGENOM" id="CLU_798811_0_0_14"/>
<dbReference type="KEGG" id="mpv:PRV_00840"/>
<name>U5NFD9_9MOLU</name>
<dbReference type="AlphaFoldDB" id="U5NFD9"/>
<sequence>MLSFGILGFGGVGTYTILGAAGEAMGIGLSRSEQLINSSIERKEGGLEKLNVKNPWFKFVNEKQGNYYYDSEIENISKDIKEENIYFDIWESNPKEIDSNKGEWDAVKRMVLWFVQCQGARAWMVGNSEIKGSFTSNNRSSTWIDPNLKREIQEVDPEILKKSATEVQLNNKSKSCQNGETLKGTIYDGEFSTMTKNKIDSLPKRKGWVIFFEKGDVVATRNNTNIESQRKLRVYLPGVVLEQKNTNWINRKVRIVHIEKGDDVIYVDEWVEPFRSSDMENFRLEIGKKNSCKISSHFDEDEDNSKLIDENCRGTFIKKEIDWRAKKNNIKEFEYFTSGGEYWKKTDNENQGLYGEEAGQLWDQLKDKVEKDYVWWRREIGISWNGKIFKWRSF</sequence>
<organism evidence="1 2">
    <name type="scientific">Mycoplasma parvum str. Indiana</name>
    <dbReference type="NCBI Taxonomy" id="1403316"/>
    <lineage>
        <taxon>Bacteria</taxon>
        <taxon>Bacillati</taxon>
        <taxon>Mycoplasmatota</taxon>
        <taxon>Mollicutes</taxon>
        <taxon>Mycoplasmataceae</taxon>
        <taxon>Mycoplasma</taxon>
    </lineage>
</organism>
<proteinExistence type="predicted"/>
<dbReference type="OrthoDB" id="9804933at2"/>
<evidence type="ECO:0000313" key="1">
    <source>
        <dbReference type="EMBL" id="AGX88933.1"/>
    </source>
</evidence>
<dbReference type="Proteomes" id="UP000017119">
    <property type="component" value="Chromosome"/>
</dbReference>
<reference evidence="1 2" key="1">
    <citation type="journal article" date="2013" name="Genome Announc.">
        <title>Genome Sequence of Mycoplasma parvum (Formerly Eperythrozoon parvum), a Diminutive Hemoplasma of the Pig.</title>
        <authorList>
            <person name="do Nascimento N.C."/>
            <person name="Dos Santos A.P."/>
            <person name="Chu Y."/>
            <person name="Guimaraes A.M."/>
            <person name="Pagliaro A."/>
            <person name="Messick J.B."/>
        </authorList>
    </citation>
    <scope>NUCLEOTIDE SEQUENCE [LARGE SCALE GENOMIC DNA]</scope>
    <source>
        <strain evidence="1 2">Indiana</strain>
    </source>
</reference>
<protein>
    <submittedName>
        <fullName evidence="1">Uncharacterized protein</fullName>
    </submittedName>
</protein>
<dbReference type="RefSeq" id="WP_022769162.1">
    <property type="nucleotide sequence ID" value="NC_022575.1"/>
</dbReference>
<dbReference type="STRING" id="1403316.PRV_00840"/>
<dbReference type="PATRIC" id="fig|1403316.3.peg.143"/>
<evidence type="ECO:0000313" key="2">
    <source>
        <dbReference type="Proteomes" id="UP000017119"/>
    </source>
</evidence>